<feature type="transmembrane region" description="Helical" evidence="1">
    <location>
        <begin position="12"/>
        <end position="29"/>
    </location>
</feature>
<name>A0A552F923_MICAE</name>
<feature type="transmembrane region" description="Helical" evidence="1">
    <location>
        <begin position="75"/>
        <end position="97"/>
    </location>
</feature>
<dbReference type="Pfam" id="PF20587">
    <property type="entry name" value="DUF6789"/>
    <property type="match status" value="1"/>
</dbReference>
<proteinExistence type="predicted"/>
<keyword evidence="1" id="KW-0472">Membrane</keyword>
<feature type="transmembrane region" description="Helical" evidence="1">
    <location>
        <begin position="117"/>
        <end position="143"/>
    </location>
</feature>
<evidence type="ECO:0008006" key="4">
    <source>
        <dbReference type="Google" id="ProtNLM"/>
    </source>
</evidence>
<sequence length="212" mass="23097">MNQQIHLKPQFVLGAASMASGAALVVSVITNASLATILIYLGAFSGFLAVSKWLRSSRTERKIIRAKTITGMSAGVIATGAYDLSRLLIVKLFNIPLNPFKAIPVFGQLILGANSSGAAVLIWGILYHLLNGILFAVAYCFFFGNRNWKWGIAWAMCLEIAMFSIYPSWLHLQAVMQEFTIVSISGHLVYGSVLGLFCNRFLKINIGGSYGN</sequence>
<feature type="transmembrane region" description="Helical" evidence="1">
    <location>
        <begin position="35"/>
        <end position="54"/>
    </location>
</feature>
<evidence type="ECO:0000313" key="2">
    <source>
        <dbReference type="EMBL" id="TRU43216.1"/>
    </source>
</evidence>
<keyword evidence="1" id="KW-1133">Transmembrane helix</keyword>
<evidence type="ECO:0000313" key="3">
    <source>
        <dbReference type="Proteomes" id="UP000320293"/>
    </source>
</evidence>
<gene>
    <name evidence="2" type="ORF">EWV91_19050</name>
</gene>
<dbReference type="InterPro" id="IPR046739">
    <property type="entry name" value="DUF6789"/>
</dbReference>
<protein>
    <recommendedName>
        <fullName evidence="4">DUF1440 domain-containing protein</fullName>
    </recommendedName>
</protein>
<dbReference type="AlphaFoldDB" id="A0A552F923"/>
<dbReference type="Proteomes" id="UP000320293">
    <property type="component" value="Unassembled WGS sequence"/>
</dbReference>
<feature type="transmembrane region" description="Helical" evidence="1">
    <location>
        <begin position="150"/>
        <end position="169"/>
    </location>
</feature>
<feature type="transmembrane region" description="Helical" evidence="1">
    <location>
        <begin position="181"/>
        <end position="202"/>
    </location>
</feature>
<organism evidence="2 3">
    <name type="scientific">Microcystis aeruginosa Ma_QC_Ca_00000000_S207</name>
    <dbReference type="NCBI Taxonomy" id="2486251"/>
    <lineage>
        <taxon>Bacteria</taxon>
        <taxon>Bacillati</taxon>
        <taxon>Cyanobacteriota</taxon>
        <taxon>Cyanophyceae</taxon>
        <taxon>Oscillatoriophycideae</taxon>
        <taxon>Chroococcales</taxon>
        <taxon>Microcystaceae</taxon>
        <taxon>Microcystis</taxon>
    </lineage>
</organism>
<comment type="caution">
    <text evidence="2">The sequence shown here is derived from an EMBL/GenBank/DDBJ whole genome shotgun (WGS) entry which is preliminary data.</text>
</comment>
<keyword evidence="1" id="KW-0812">Transmembrane</keyword>
<reference evidence="2 3" key="1">
    <citation type="submission" date="2019-01" db="EMBL/GenBank/DDBJ databases">
        <title>Coherence of Microcystis species and biogeography revealed through population genomics.</title>
        <authorList>
            <person name="Perez-Carrascal O.M."/>
            <person name="Terrat Y."/>
            <person name="Giani A."/>
            <person name="Fortin N."/>
            <person name="Tromas N."/>
            <person name="Shapiro B.J."/>
        </authorList>
    </citation>
    <scope>NUCLEOTIDE SEQUENCE [LARGE SCALE GENOMIC DNA]</scope>
    <source>
        <strain evidence="2">Ma_QC_Ca_00000000_S207</strain>
    </source>
</reference>
<dbReference type="EMBL" id="SFBF01000358">
    <property type="protein sequence ID" value="TRU43216.1"/>
    <property type="molecule type" value="Genomic_DNA"/>
</dbReference>
<accession>A0A552F923</accession>
<evidence type="ECO:0000256" key="1">
    <source>
        <dbReference type="SAM" id="Phobius"/>
    </source>
</evidence>